<sequence length="360" mass="39816">MNYNTLTTHSIYPGTIIDWPFLADHGLELVQEFFAFIKLEVIACKNNPEHAGIYFRLGGESRILSRIMLDLLSVEPLAYVFKKKSLISIKIVMELTRGCCHWPMTPLVQVVEDDDEDEEVADDEPTLTFDSPIVQAVFIKPKPGSYAGAADASSSVNFKGTATFFQLEYENVCDGVELSIPFKVFEMLEYENVCNEVELSIPFKVFETGRSSFARCLIEVKPDDVLKESITIGILLFNGSRFSKEMSNDGFEMVVNSKKNGKNGSNSNSTNCNYVKFGGQSNKLNVKYVPKVAVSVPKKGTANVLGLSNRKNKPPKVSIINASSIGSPNDKNGGNTPNILVSNPYDALDDESEEDVENVF</sequence>
<organism evidence="2">
    <name type="scientific">Tanacetum cinerariifolium</name>
    <name type="common">Dalmatian daisy</name>
    <name type="synonym">Chrysanthemum cinerariifolium</name>
    <dbReference type="NCBI Taxonomy" id="118510"/>
    <lineage>
        <taxon>Eukaryota</taxon>
        <taxon>Viridiplantae</taxon>
        <taxon>Streptophyta</taxon>
        <taxon>Embryophyta</taxon>
        <taxon>Tracheophyta</taxon>
        <taxon>Spermatophyta</taxon>
        <taxon>Magnoliopsida</taxon>
        <taxon>eudicotyledons</taxon>
        <taxon>Gunneridae</taxon>
        <taxon>Pentapetalae</taxon>
        <taxon>asterids</taxon>
        <taxon>campanulids</taxon>
        <taxon>Asterales</taxon>
        <taxon>Asteraceae</taxon>
        <taxon>Asteroideae</taxon>
        <taxon>Anthemideae</taxon>
        <taxon>Anthemidinae</taxon>
        <taxon>Tanacetum</taxon>
    </lineage>
</organism>
<name>A0A6L2L2V4_TANCI</name>
<feature type="compositionally biased region" description="Polar residues" evidence="1">
    <location>
        <begin position="320"/>
        <end position="341"/>
    </location>
</feature>
<feature type="region of interest" description="Disordered" evidence="1">
    <location>
        <begin position="316"/>
        <end position="360"/>
    </location>
</feature>
<protein>
    <submittedName>
        <fullName evidence="2">Uncharacterized protein</fullName>
    </submittedName>
</protein>
<accession>A0A6L2L2V4</accession>
<feature type="compositionally biased region" description="Acidic residues" evidence="1">
    <location>
        <begin position="347"/>
        <end position="360"/>
    </location>
</feature>
<evidence type="ECO:0000313" key="2">
    <source>
        <dbReference type="EMBL" id="GEU54535.1"/>
    </source>
</evidence>
<comment type="caution">
    <text evidence="2">The sequence shown here is derived from an EMBL/GenBank/DDBJ whole genome shotgun (WGS) entry which is preliminary data.</text>
</comment>
<evidence type="ECO:0000256" key="1">
    <source>
        <dbReference type="SAM" id="MobiDB-lite"/>
    </source>
</evidence>
<proteinExistence type="predicted"/>
<dbReference type="AlphaFoldDB" id="A0A6L2L2V4"/>
<reference evidence="2" key="1">
    <citation type="journal article" date="2019" name="Sci. Rep.">
        <title>Draft genome of Tanacetum cinerariifolium, the natural source of mosquito coil.</title>
        <authorList>
            <person name="Yamashiro T."/>
            <person name="Shiraishi A."/>
            <person name="Satake H."/>
            <person name="Nakayama K."/>
        </authorList>
    </citation>
    <scope>NUCLEOTIDE SEQUENCE</scope>
</reference>
<gene>
    <name evidence="2" type="ORF">Tci_026513</name>
</gene>
<dbReference type="EMBL" id="BKCJ010003346">
    <property type="protein sequence ID" value="GEU54535.1"/>
    <property type="molecule type" value="Genomic_DNA"/>
</dbReference>